<dbReference type="Pfam" id="PF02364">
    <property type="entry name" value="Glucan_synthase"/>
    <property type="match status" value="1"/>
</dbReference>
<dbReference type="GO" id="GO:0019773">
    <property type="term" value="C:proteasome core complex, alpha-subunit complex"/>
    <property type="evidence" value="ECO:0007669"/>
    <property type="project" value="UniProtKB-UniRule"/>
</dbReference>
<evidence type="ECO:0000313" key="5">
    <source>
        <dbReference type="EMBL" id="KAG6419845.1"/>
    </source>
</evidence>
<keyword evidence="3" id="KW-0812">Transmembrane</keyword>
<dbReference type="Gene3D" id="3.60.20.10">
    <property type="entry name" value="Glutamine Phosphoribosylpyrophosphate, subunit 1, domain 1"/>
    <property type="match status" value="2"/>
</dbReference>
<dbReference type="GO" id="GO:0006511">
    <property type="term" value="P:ubiquitin-dependent protein catabolic process"/>
    <property type="evidence" value="ECO:0007669"/>
    <property type="project" value="InterPro"/>
</dbReference>
<dbReference type="GO" id="GO:0003843">
    <property type="term" value="F:1,3-beta-D-glucan synthase activity"/>
    <property type="evidence" value="ECO:0007669"/>
    <property type="project" value="InterPro"/>
</dbReference>
<dbReference type="SUPFAM" id="SSF56235">
    <property type="entry name" value="N-terminal nucleophile aminohydrolases (Ntn hydrolases)"/>
    <property type="match status" value="1"/>
</dbReference>
<dbReference type="AlphaFoldDB" id="A0A8X8XTN2"/>
<evidence type="ECO:0000259" key="4">
    <source>
        <dbReference type="PROSITE" id="PS00388"/>
    </source>
</evidence>
<dbReference type="InterPro" id="IPR058851">
    <property type="entry name" value="CALS1_helical"/>
</dbReference>
<feature type="transmembrane region" description="Helical" evidence="3">
    <location>
        <begin position="36"/>
        <end position="60"/>
    </location>
</feature>
<dbReference type="PANTHER" id="PTHR12741">
    <property type="entry name" value="LYST-INTERACTING PROTEIN LIP5 DOPAMINE RESPONSIVE PROTEIN DRG-1"/>
    <property type="match status" value="1"/>
</dbReference>
<dbReference type="GO" id="GO:0000148">
    <property type="term" value="C:1,3-beta-D-glucan synthase complex"/>
    <property type="evidence" value="ECO:0007669"/>
    <property type="project" value="InterPro"/>
</dbReference>
<dbReference type="InterPro" id="IPR003440">
    <property type="entry name" value="Glyco_trans_48_dom"/>
</dbReference>
<evidence type="ECO:0000256" key="1">
    <source>
        <dbReference type="ARBA" id="ARBA00022942"/>
    </source>
</evidence>
<evidence type="ECO:0000313" key="6">
    <source>
        <dbReference type="Proteomes" id="UP000298416"/>
    </source>
</evidence>
<feature type="domain" description="Proteasome alpha-type subunits" evidence="4">
    <location>
        <begin position="905"/>
        <end position="927"/>
    </location>
</feature>
<dbReference type="Pfam" id="PF00227">
    <property type="entry name" value="Proteasome"/>
    <property type="match status" value="1"/>
</dbReference>
<reference evidence="5" key="2">
    <citation type="submission" date="2020-08" db="EMBL/GenBank/DDBJ databases">
        <title>Plant Genome Project.</title>
        <authorList>
            <person name="Zhang R.-G."/>
        </authorList>
    </citation>
    <scope>NUCLEOTIDE SEQUENCE</scope>
    <source>
        <strain evidence="5">Huo1</strain>
        <tissue evidence="5">Leaf</tissue>
    </source>
</reference>
<dbReference type="Pfam" id="PF10584">
    <property type="entry name" value="Proteasome_A_N"/>
    <property type="match status" value="1"/>
</dbReference>
<dbReference type="InterPro" id="IPR023332">
    <property type="entry name" value="Proteasome_alpha-type"/>
</dbReference>
<keyword evidence="1 2" id="KW-0647">Proteasome</keyword>
<keyword evidence="3" id="KW-1133">Transmembrane helix</keyword>
<dbReference type="SMART" id="SM00948">
    <property type="entry name" value="Proteasome_A_N"/>
    <property type="match status" value="1"/>
</dbReference>
<evidence type="ECO:0000256" key="3">
    <source>
        <dbReference type="SAM" id="Phobius"/>
    </source>
</evidence>
<dbReference type="PROSITE" id="PS51475">
    <property type="entry name" value="PROTEASOME_ALPHA_2"/>
    <property type="match status" value="1"/>
</dbReference>
<keyword evidence="3" id="KW-0472">Membrane</keyword>
<dbReference type="Proteomes" id="UP000298416">
    <property type="component" value="Unassembled WGS sequence"/>
</dbReference>
<reference evidence="5" key="1">
    <citation type="submission" date="2018-01" db="EMBL/GenBank/DDBJ databases">
        <authorList>
            <person name="Mao J.F."/>
        </authorList>
    </citation>
    <scope>NUCLEOTIDE SEQUENCE</scope>
    <source>
        <strain evidence="5">Huo1</strain>
        <tissue evidence="5">Leaf</tissue>
    </source>
</reference>
<evidence type="ECO:0000256" key="2">
    <source>
        <dbReference type="PROSITE-ProRule" id="PRU00808"/>
    </source>
</evidence>
<dbReference type="InterPro" id="IPR001353">
    <property type="entry name" value="Proteasome_sua/b"/>
</dbReference>
<keyword evidence="6" id="KW-1185">Reference proteome</keyword>
<dbReference type="EMBL" id="PNBA02000006">
    <property type="protein sequence ID" value="KAG6419845.1"/>
    <property type="molecule type" value="Genomic_DNA"/>
</dbReference>
<feature type="transmembrane region" description="Helical" evidence="3">
    <location>
        <begin position="838"/>
        <end position="856"/>
    </location>
</feature>
<protein>
    <recommendedName>
        <fullName evidence="4">Proteasome alpha-type subunits domain-containing protein</fullName>
    </recommendedName>
</protein>
<organism evidence="5">
    <name type="scientific">Salvia splendens</name>
    <name type="common">Scarlet sage</name>
    <dbReference type="NCBI Taxonomy" id="180675"/>
    <lineage>
        <taxon>Eukaryota</taxon>
        <taxon>Viridiplantae</taxon>
        <taxon>Streptophyta</taxon>
        <taxon>Embryophyta</taxon>
        <taxon>Tracheophyta</taxon>
        <taxon>Spermatophyta</taxon>
        <taxon>Magnoliopsida</taxon>
        <taxon>eudicotyledons</taxon>
        <taxon>Gunneridae</taxon>
        <taxon>Pentapetalae</taxon>
        <taxon>asterids</taxon>
        <taxon>lamiids</taxon>
        <taxon>Lamiales</taxon>
        <taxon>Lamiaceae</taxon>
        <taxon>Nepetoideae</taxon>
        <taxon>Mentheae</taxon>
        <taxon>Salviinae</taxon>
        <taxon>Salvia</taxon>
        <taxon>Salvia subgen. Calosphace</taxon>
        <taxon>core Calosphace</taxon>
    </lineage>
</organism>
<dbReference type="InterPro" id="IPR029055">
    <property type="entry name" value="Ntn_hydrolases_N"/>
</dbReference>
<name>A0A8X8XTN2_SALSN</name>
<proteinExistence type="inferred from homology"/>
<comment type="caution">
    <text evidence="5">The sequence shown here is derived from an EMBL/GenBank/DDBJ whole genome shotgun (WGS) entry which is preliminary data.</text>
</comment>
<dbReference type="GO" id="GO:0005886">
    <property type="term" value="C:plasma membrane"/>
    <property type="evidence" value="ECO:0007669"/>
    <property type="project" value="TreeGrafter"/>
</dbReference>
<sequence>MSLFDGGLATAVRFEFFRMQITITRLRYSAYGPPVVAIYLMDLQVFYTIVSAILGFLMGARDRLGEIRSLDAVQQLFEKFPAAFMNTLHIPLPQRESVQSSGSGQAGNPTIMELELLQMPKNSRSLALVQWPLFLLASKIFLAKDIAVESKETKDSPEELWERISRDDDYMKYAVEECFYSIKFILTEILDDEGNNEGKKWVARIYEDIQESIAKRNILVDLQLDKLPLVIQKVTALLGILKKDQTPDLEAGAVKAILDLYDVMRMDVLSFNLRDNYDTWNMLAKARTEGRLFQKLKWPKEAELKAQVSRLYSLLTIKDSAANIPKNLEARRRLQFFTNSLFMEMPVAKPVREMLSFSVFTPYYSEIVLYSMQELLKKNEDGITTLFYLQKIYPDEWKNFLARIGRDETTSELELGDNPNHILELRFWASYRGQTLARTVRGMMYYRKALMLQAYLEHMSAGDVEAGIVGNETADVQGFELSPEARAQADLKFTYVVTCQIYGKQKEDQKPEAADIAMLMQRNEALRVAFIDEVESLKEGRVHTEYFSKLVKGDINGKDKEIYSIKLPGNPKIGEGKPENQNHAVVFTRGNAVQTIDMNQDNYFEEALKMRNLLEELNCDHGLRSPTILGVREHVFTGSVSSLASFMSNQESSFVTLGQRVLANPLKVRMHYGHPDVFDRVFHITRGGISKASRVSTQLYAKEMSLTMNTFRYTLAMLKIMLGRVVGKGRDVGLNQIAVFEGKVAGGNGEQVLSRDVYRLGQLFDFFRMLSFYFTTVGYYFCTMLTVLTVYAFLYGRVYLVFKFQMPVMALSGVGEAVQTRADILGNKALTAALNAQFLFQIGIFTALPMILCFILEQGFLRAMVSFVTMQFQLSTVYFTFSLGTRTHYFGRTILHGGARMSRRYDSCTTIFSPEGRLYQVEYAMEAIGNAGSAIGILAKDGVVLVGEKKVISKLLETSTSVEKMYKIDDHVACAVAGIMSDANILINTARLQAQRYTFAYQEPMPLEQLVQSLCDTKQGYAHGWKAAAIGANNQAAQSILKQDYKDDITREEAAQLAIKVLSKTMDSTSLNSEKLELAEIFLAAGTVKFQMCPSDKLNKMLVKSGVTQPSADA</sequence>
<comment type="similarity">
    <text evidence="2">Belongs to the peptidase T1A family.</text>
</comment>
<gene>
    <name evidence="5" type="ORF">SASPL_116357</name>
</gene>
<accession>A0A8X8XTN2</accession>
<dbReference type="PROSITE" id="PS00388">
    <property type="entry name" value="PROTEASOME_ALPHA_1"/>
    <property type="match status" value="1"/>
</dbReference>
<dbReference type="GO" id="GO:0006075">
    <property type="term" value="P:(1-&gt;3)-beta-D-glucan biosynthetic process"/>
    <property type="evidence" value="ECO:0007669"/>
    <property type="project" value="InterPro"/>
</dbReference>
<feature type="transmembrane region" description="Helical" evidence="3">
    <location>
        <begin position="772"/>
        <end position="794"/>
    </location>
</feature>
<dbReference type="PANTHER" id="PTHR12741:SF47">
    <property type="entry name" value="CALLOSE SYNTHASE 9"/>
    <property type="match status" value="1"/>
</dbReference>
<dbReference type="Pfam" id="PF25968">
    <property type="entry name" value="CALS1"/>
    <property type="match status" value="1"/>
</dbReference>
<dbReference type="InterPro" id="IPR000426">
    <property type="entry name" value="Proteasome_asu_N"/>
</dbReference>